<sequence length="137" mass="15898">MKFRSFVELTALDMVDMFQMSFLGVIITSIIFYLYKTVMRNKINSYFDKEDIHTLIIIIIIKIFISLLIIMFIKKIIILVPVFTNVINSSHKSYREKSNERTGIMFDVCIAYVVLELFHGLSDDLSALNSIITENNS</sequence>
<dbReference type="EMBL" id="PP542043">
    <property type="protein sequence ID" value="XDO02343.1"/>
    <property type="molecule type" value="Genomic_DNA"/>
</dbReference>
<feature type="transmembrane region" description="Helical" evidence="1">
    <location>
        <begin position="12"/>
        <end position="35"/>
    </location>
</feature>
<keyword evidence="1" id="KW-0812">Transmembrane</keyword>
<accession>A0AB39JFY4</accession>
<evidence type="ECO:0000256" key="1">
    <source>
        <dbReference type="SAM" id="Phobius"/>
    </source>
</evidence>
<proteinExistence type="predicted"/>
<evidence type="ECO:0000313" key="2">
    <source>
        <dbReference type="EMBL" id="XDO02343.1"/>
    </source>
</evidence>
<protein>
    <submittedName>
        <fullName evidence="2">Uncharacterized protein</fullName>
    </submittedName>
</protein>
<gene>
    <name evidence="2" type="ORF">FloV-SA2_00525</name>
</gene>
<feature type="transmembrane region" description="Helical" evidence="1">
    <location>
        <begin position="55"/>
        <end position="83"/>
    </location>
</feature>
<keyword evidence="1" id="KW-1133">Transmembrane helix</keyword>
<reference evidence="2" key="1">
    <citation type="submission" date="2024-03" db="EMBL/GenBank/DDBJ databases">
        <title>Eukaryotic viruses encode the ribosomal protein eL40.</title>
        <authorList>
            <person name="Thomy J."/>
            <person name="Schvarcz C.R."/>
            <person name="McBeain K.A."/>
            <person name="Edwards K.F."/>
            <person name="Steward G.F."/>
        </authorList>
    </citation>
    <scope>NUCLEOTIDE SEQUENCE</scope>
    <source>
        <strain evidence="2">FloV-SA2</strain>
    </source>
</reference>
<name>A0AB39JFY4_9VIRU</name>
<organism evidence="2">
    <name type="scientific">Florenciella sp. virus SA2</name>
    <dbReference type="NCBI Taxonomy" id="3240092"/>
    <lineage>
        <taxon>Viruses</taxon>
    </lineage>
</organism>
<keyword evidence="1" id="KW-0472">Membrane</keyword>